<proteinExistence type="predicted"/>
<dbReference type="PANTHER" id="PTHR45138:SF9">
    <property type="entry name" value="DIGUANYLATE CYCLASE DGCM-RELATED"/>
    <property type="match status" value="1"/>
</dbReference>
<keyword evidence="4" id="KW-1185">Reference proteome</keyword>
<dbReference type="InterPro" id="IPR050469">
    <property type="entry name" value="Diguanylate_Cyclase"/>
</dbReference>
<dbReference type="Gene3D" id="1.25.40.10">
    <property type="entry name" value="Tetratricopeptide repeat domain"/>
    <property type="match status" value="3"/>
</dbReference>
<name>E8U8Y6_DEIML</name>
<evidence type="ECO:0000313" key="4">
    <source>
        <dbReference type="Proteomes" id="UP000008635"/>
    </source>
</evidence>
<dbReference type="GO" id="GO:0052621">
    <property type="term" value="F:diguanylate cyclase activity"/>
    <property type="evidence" value="ECO:0007669"/>
    <property type="project" value="TreeGrafter"/>
</dbReference>
<dbReference type="Gene3D" id="3.30.70.270">
    <property type="match status" value="1"/>
</dbReference>
<dbReference type="PROSITE" id="PS50887">
    <property type="entry name" value="GGDEF"/>
    <property type="match status" value="1"/>
</dbReference>
<dbReference type="InterPro" id="IPR043128">
    <property type="entry name" value="Rev_trsase/Diguanyl_cyclase"/>
</dbReference>
<evidence type="ECO:0000256" key="1">
    <source>
        <dbReference type="SAM" id="Coils"/>
    </source>
</evidence>
<reference evidence="4" key="2">
    <citation type="submission" date="2011-01" db="EMBL/GenBank/DDBJ databases">
        <title>The complete genome of Deinococcus maricopensis DSM 21211.</title>
        <authorList>
            <consortium name="US DOE Joint Genome Institute (JGI-PGF)"/>
            <person name="Lucas S."/>
            <person name="Copeland A."/>
            <person name="Lapidus A."/>
            <person name="Goodwin L."/>
            <person name="Pitluck S."/>
            <person name="Kyrpides N."/>
            <person name="Mavromatis K."/>
            <person name="Pagani I."/>
            <person name="Ivanova N."/>
            <person name="Ovchinnikova G."/>
            <person name="Zeytun A."/>
            <person name="Detter J.C."/>
            <person name="Han C."/>
            <person name="Land M."/>
            <person name="Hauser L."/>
            <person name="Markowitz V."/>
            <person name="Cheng J.-F."/>
            <person name="Hugenholtz P."/>
            <person name="Woyke T."/>
            <person name="Wu D."/>
            <person name="Pukall R."/>
            <person name="Gehrich-Schroeter G."/>
            <person name="Brambilla E."/>
            <person name="Klenk H.-P."/>
            <person name="Eisen J.A."/>
        </authorList>
    </citation>
    <scope>NUCLEOTIDE SEQUENCE [LARGE SCALE GENOMIC DNA]</scope>
    <source>
        <strain evidence="4">DSM 21211 / LMG 22137 / NRRL B-23946 / LB-34</strain>
    </source>
</reference>
<dbReference type="EMBL" id="CP002454">
    <property type="protein sequence ID" value="ADV67525.1"/>
    <property type="molecule type" value="Genomic_DNA"/>
</dbReference>
<evidence type="ECO:0000259" key="2">
    <source>
        <dbReference type="PROSITE" id="PS50887"/>
    </source>
</evidence>
<feature type="coiled-coil region" evidence="1">
    <location>
        <begin position="163"/>
        <end position="190"/>
    </location>
</feature>
<dbReference type="HOGENOM" id="CLU_022176_3_0_0"/>
<sequence length="576" mass="63776">MHRQAAALHTQDMHAACALNTEALALAEQHGTPTQIADALLATASSLLLLGEYAAARQHTDRANALLGPHSSAAQRARVLLVHGKIESAQGRYPSSSDALQRALALTETSGQTEHLGDILNNLAVNEHHLGQRDAALQFYLRALDQYEAQGDETGAVKVLVNIGGLEEELEQYDTALRHLRAAYQRARRAGNARSAALAVGNIACVHQSQGQHRQAIRYFHLAIRLQEHLNYRKGVLELHAFLGASHAALGNFDTAHACFELARRLADDLGDRRMRIEIHLRESRSLLDAGHLDDALGTLNRALQDATDAHYIVQTHAAHTLLCDLHEARHDHRAALQHLKAARALDRHLNTEAQERRLQGLLIEHDVKHTREIAEVQQQLNAELKRKNDALEAAYREQEALLQQLRWQAEELAHQARSDALTGLPNRRCFLERFEQERARADRTGAPIAVALIDIDYFKRVNDEHSHAIGDAVLCRIAELLTQGVRASDTAARYGGEEFALLMPDTDTYGARLTCERLRVAIAAHDWSTVHPNLQVTLSIGLHVAHGPEGAERMLASADARLYRAKALGRNRVQG</sequence>
<dbReference type="InterPro" id="IPR019734">
    <property type="entry name" value="TPR_rpt"/>
</dbReference>
<dbReference type="CDD" id="cd01949">
    <property type="entry name" value="GGDEF"/>
    <property type="match status" value="1"/>
</dbReference>
<dbReference type="FunFam" id="3.30.70.270:FF:000001">
    <property type="entry name" value="Diguanylate cyclase domain protein"/>
    <property type="match status" value="1"/>
</dbReference>
<dbReference type="SUPFAM" id="SSF48452">
    <property type="entry name" value="TPR-like"/>
    <property type="match status" value="2"/>
</dbReference>
<dbReference type="STRING" id="709986.Deima_1879"/>
<dbReference type="PANTHER" id="PTHR45138">
    <property type="entry name" value="REGULATORY COMPONENTS OF SENSORY TRANSDUCTION SYSTEM"/>
    <property type="match status" value="1"/>
</dbReference>
<dbReference type="SUPFAM" id="SSF55073">
    <property type="entry name" value="Nucleotide cyclase"/>
    <property type="match status" value="1"/>
</dbReference>
<protein>
    <submittedName>
        <fullName evidence="3">Diguanylate cyclase</fullName>
    </submittedName>
</protein>
<keyword evidence="1" id="KW-0175">Coiled coil</keyword>
<evidence type="ECO:0000313" key="3">
    <source>
        <dbReference type="EMBL" id="ADV67525.1"/>
    </source>
</evidence>
<feature type="coiled-coil region" evidence="1">
    <location>
        <begin position="374"/>
        <end position="416"/>
    </location>
</feature>
<reference evidence="3 4" key="1">
    <citation type="journal article" date="2011" name="Stand. Genomic Sci.">
        <title>Complete genome sequence of Deinococcus maricopensis type strain (LB-34).</title>
        <authorList>
            <person name="Pukall R."/>
            <person name="Zeytun A."/>
            <person name="Lucas S."/>
            <person name="Lapidus A."/>
            <person name="Hammon N."/>
            <person name="Deshpande S."/>
            <person name="Nolan M."/>
            <person name="Cheng J.F."/>
            <person name="Pitluck S."/>
            <person name="Liolios K."/>
            <person name="Pagani I."/>
            <person name="Mikhailova N."/>
            <person name="Ivanova N."/>
            <person name="Mavromatis K."/>
            <person name="Pati A."/>
            <person name="Tapia R."/>
            <person name="Han C."/>
            <person name="Goodwin L."/>
            <person name="Chen A."/>
            <person name="Palaniappan K."/>
            <person name="Land M."/>
            <person name="Hauser L."/>
            <person name="Chang Y.J."/>
            <person name="Jeffries C.D."/>
            <person name="Brambilla E.M."/>
            <person name="Rohde M."/>
            <person name="Goker M."/>
            <person name="Detter J.C."/>
            <person name="Woyke T."/>
            <person name="Bristow J."/>
            <person name="Eisen J.A."/>
            <person name="Markowitz V."/>
            <person name="Hugenholtz P."/>
            <person name="Kyrpides N.C."/>
            <person name="Klenk H.P."/>
        </authorList>
    </citation>
    <scope>NUCLEOTIDE SEQUENCE [LARGE SCALE GENOMIC DNA]</scope>
    <source>
        <strain evidence="4">DSM 21211 / LMG 22137 / NRRL B-23946 / LB-34</strain>
    </source>
</reference>
<dbReference type="AlphaFoldDB" id="E8U8Y6"/>
<dbReference type="SMART" id="SM00028">
    <property type="entry name" value="TPR"/>
    <property type="match status" value="7"/>
</dbReference>
<dbReference type="InterPro" id="IPR000160">
    <property type="entry name" value="GGDEF_dom"/>
</dbReference>
<dbReference type="eggNOG" id="COG3706">
    <property type="taxonomic scope" value="Bacteria"/>
</dbReference>
<dbReference type="Pfam" id="PF00990">
    <property type="entry name" value="GGDEF"/>
    <property type="match status" value="1"/>
</dbReference>
<dbReference type="InterPro" id="IPR029787">
    <property type="entry name" value="Nucleotide_cyclase"/>
</dbReference>
<dbReference type="InterPro" id="IPR011990">
    <property type="entry name" value="TPR-like_helical_dom_sf"/>
</dbReference>
<dbReference type="Proteomes" id="UP000008635">
    <property type="component" value="Chromosome"/>
</dbReference>
<feature type="domain" description="GGDEF" evidence="2">
    <location>
        <begin position="447"/>
        <end position="576"/>
    </location>
</feature>
<organism evidence="3 4">
    <name type="scientific">Deinococcus maricopensis (strain DSM 21211 / LMG 22137 / NRRL B-23946 / LB-34)</name>
    <dbReference type="NCBI Taxonomy" id="709986"/>
    <lineage>
        <taxon>Bacteria</taxon>
        <taxon>Thermotogati</taxon>
        <taxon>Deinococcota</taxon>
        <taxon>Deinococci</taxon>
        <taxon>Deinococcales</taxon>
        <taxon>Deinococcaceae</taxon>
        <taxon>Deinococcus</taxon>
    </lineage>
</organism>
<dbReference type="SMART" id="SM00267">
    <property type="entry name" value="GGDEF"/>
    <property type="match status" value="1"/>
</dbReference>
<accession>E8U8Y6</accession>
<dbReference type="NCBIfam" id="TIGR00254">
    <property type="entry name" value="GGDEF"/>
    <property type="match status" value="1"/>
</dbReference>
<dbReference type="KEGG" id="dmr:Deima_1879"/>
<dbReference type="Pfam" id="PF13424">
    <property type="entry name" value="TPR_12"/>
    <property type="match status" value="2"/>
</dbReference>
<gene>
    <name evidence="3" type="ordered locus">Deima_1879</name>
</gene>